<dbReference type="GO" id="GO:0006520">
    <property type="term" value="P:amino acid metabolic process"/>
    <property type="evidence" value="ECO:0007669"/>
    <property type="project" value="InterPro"/>
</dbReference>
<dbReference type="InterPro" id="IPR050596">
    <property type="entry name" value="AspAT/PAT-like"/>
</dbReference>
<dbReference type="GO" id="GO:0008483">
    <property type="term" value="F:transaminase activity"/>
    <property type="evidence" value="ECO:0007669"/>
    <property type="project" value="UniProtKB-KW"/>
</dbReference>
<dbReference type="Pfam" id="PF00155">
    <property type="entry name" value="Aminotran_1_2"/>
    <property type="match status" value="1"/>
</dbReference>
<dbReference type="InterPro" id="IPR015422">
    <property type="entry name" value="PyrdxlP-dep_Trfase_small"/>
</dbReference>
<keyword evidence="4 6" id="KW-0808">Transferase</keyword>
<dbReference type="AlphaFoldDB" id="A0A2G7H732"/>
<dbReference type="Proteomes" id="UP000231322">
    <property type="component" value="Unassembled WGS sequence"/>
</dbReference>
<comment type="similarity">
    <text evidence="2 6">Belongs to the class-I pyridoxal-phosphate-dependent aminotransferase family.</text>
</comment>
<evidence type="ECO:0000256" key="3">
    <source>
        <dbReference type="ARBA" id="ARBA00022576"/>
    </source>
</evidence>
<keyword evidence="9" id="KW-1185">Reference proteome</keyword>
<evidence type="ECO:0000313" key="9">
    <source>
        <dbReference type="Proteomes" id="UP000231322"/>
    </source>
</evidence>
<comment type="caution">
    <text evidence="8">The sequence shown here is derived from an EMBL/GenBank/DDBJ whole genome shotgun (WGS) entry which is preliminary data.</text>
</comment>
<protein>
    <recommendedName>
        <fullName evidence="6">Aminotransferase</fullName>
        <ecNumber evidence="6">2.6.1.-</ecNumber>
    </recommendedName>
</protein>
<accession>A0A2G7H732</accession>
<feature type="domain" description="Aminotransferase class I/classII large" evidence="7">
    <location>
        <begin position="33"/>
        <end position="379"/>
    </location>
</feature>
<organism evidence="8 9">
    <name type="scientific">Clostridium combesii</name>
    <dbReference type="NCBI Taxonomy" id="39481"/>
    <lineage>
        <taxon>Bacteria</taxon>
        <taxon>Bacillati</taxon>
        <taxon>Bacillota</taxon>
        <taxon>Clostridia</taxon>
        <taxon>Eubacteriales</taxon>
        <taxon>Clostridiaceae</taxon>
        <taxon>Clostridium</taxon>
    </lineage>
</organism>
<evidence type="ECO:0000256" key="6">
    <source>
        <dbReference type="RuleBase" id="RU000481"/>
    </source>
</evidence>
<evidence type="ECO:0000313" key="8">
    <source>
        <dbReference type="EMBL" id="PIH00890.1"/>
    </source>
</evidence>
<evidence type="ECO:0000256" key="5">
    <source>
        <dbReference type="ARBA" id="ARBA00022898"/>
    </source>
</evidence>
<dbReference type="CDD" id="cd00609">
    <property type="entry name" value="AAT_like"/>
    <property type="match status" value="1"/>
</dbReference>
<dbReference type="SUPFAM" id="SSF53383">
    <property type="entry name" value="PLP-dependent transferases"/>
    <property type="match status" value="1"/>
</dbReference>
<comment type="cofactor">
    <cofactor evidence="1 6">
        <name>pyridoxal 5'-phosphate</name>
        <dbReference type="ChEBI" id="CHEBI:597326"/>
    </cofactor>
</comment>
<dbReference type="PROSITE" id="PS00105">
    <property type="entry name" value="AA_TRANSFER_CLASS_1"/>
    <property type="match status" value="1"/>
</dbReference>
<evidence type="ECO:0000256" key="1">
    <source>
        <dbReference type="ARBA" id="ARBA00001933"/>
    </source>
</evidence>
<evidence type="ECO:0000256" key="4">
    <source>
        <dbReference type="ARBA" id="ARBA00022679"/>
    </source>
</evidence>
<dbReference type="GO" id="GO:0030170">
    <property type="term" value="F:pyridoxal phosphate binding"/>
    <property type="evidence" value="ECO:0007669"/>
    <property type="project" value="InterPro"/>
</dbReference>
<dbReference type="EC" id="2.6.1.-" evidence="6"/>
<dbReference type="InterPro" id="IPR015424">
    <property type="entry name" value="PyrdxlP-dep_Trfase"/>
</dbReference>
<dbReference type="InterPro" id="IPR004838">
    <property type="entry name" value="NHTrfase_class1_PyrdxlP-BS"/>
</dbReference>
<evidence type="ECO:0000259" key="7">
    <source>
        <dbReference type="Pfam" id="PF00155"/>
    </source>
</evidence>
<dbReference type="InterPro" id="IPR015421">
    <property type="entry name" value="PyrdxlP-dep_Trfase_major"/>
</dbReference>
<evidence type="ECO:0000256" key="2">
    <source>
        <dbReference type="ARBA" id="ARBA00007441"/>
    </source>
</evidence>
<reference evidence="8 9" key="1">
    <citation type="submission" date="2017-10" db="EMBL/GenBank/DDBJ databases">
        <title>Reclassification of Eubacterium combesii and discrepancies in the nomenclature of botulinum neurotoxin producing clostridia. Request for an Opinion.</title>
        <authorList>
            <person name="Dobritsa A.P."/>
            <person name="Kutumbaka K.K."/>
            <person name="Samadpour M."/>
        </authorList>
    </citation>
    <scope>NUCLEOTIDE SEQUENCE [LARGE SCALE GENOMIC DNA]</scope>
    <source>
        <strain evidence="8 9">DSM 20696</strain>
    </source>
</reference>
<dbReference type="InterPro" id="IPR004839">
    <property type="entry name" value="Aminotransferase_I/II_large"/>
</dbReference>
<dbReference type="EMBL" id="PEIK01000016">
    <property type="protein sequence ID" value="PIH00890.1"/>
    <property type="molecule type" value="Genomic_DNA"/>
</dbReference>
<dbReference type="RefSeq" id="WP_099840089.1">
    <property type="nucleotide sequence ID" value="NZ_PEIK01000016.1"/>
</dbReference>
<dbReference type="PANTHER" id="PTHR46383:SF4">
    <property type="entry name" value="AMINOTRANSFERASE"/>
    <property type="match status" value="1"/>
</dbReference>
<dbReference type="Gene3D" id="3.40.640.10">
    <property type="entry name" value="Type I PLP-dependent aspartate aminotransferase-like (Major domain)"/>
    <property type="match status" value="1"/>
</dbReference>
<name>A0A2G7H732_9CLOT</name>
<gene>
    <name evidence="8" type="ORF">CS538_16060</name>
</gene>
<sequence length="389" mass="44649">MDYIKAEEIISEKVKNIEISGIRRFFNKVSNYKDVISLTLGQPDFKLPNRIKEELVKSIEEDKTTYTANAGLKDLRLEIEKYLKTMDINYNSEEICITVGGSEGLMCVFSTLLNEGDKVLIPTPAYPAYESCVKLLGGEILNYKLKNDFSIDFSDLENIIEKEKPKVMVLSYPSNPTGAILSKEESYKLYNIIKENNIIVISDEIYSSLCFEEKYYSIAQYGDIRDKVILVSGFSKMFSMTGLRIGYVCANDEFINSIIKVHQYNVSCAPSICQWGAYAGLKYCMKDVDCMKEEFIKRRDFVYDRLKYMGIDTYLPNGAFYMFPSIKKYNMTSEEFCERLLKEAKVAIVPGSAFGEMGEGYIRISYAYSMEELNEALNRMEAWLIKITM</sequence>
<dbReference type="PANTHER" id="PTHR46383">
    <property type="entry name" value="ASPARTATE AMINOTRANSFERASE"/>
    <property type="match status" value="1"/>
</dbReference>
<dbReference type="Gene3D" id="3.90.1150.10">
    <property type="entry name" value="Aspartate Aminotransferase, domain 1"/>
    <property type="match status" value="1"/>
</dbReference>
<proteinExistence type="inferred from homology"/>
<keyword evidence="5" id="KW-0663">Pyridoxal phosphate</keyword>
<keyword evidence="3 6" id="KW-0032">Aminotransferase</keyword>